<proteinExistence type="predicted"/>
<reference evidence="2 3" key="1">
    <citation type="submission" date="2014-04" db="EMBL/GenBank/DDBJ databases">
        <authorList>
            <consortium name="DOE Joint Genome Institute"/>
            <person name="Kuo A."/>
            <person name="Martino E."/>
            <person name="Perotto S."/>
            <person name="Kohler A."/>
            <person name="Nagy L.G."/>
            <person name="Floudas D."/>
            <person name="Copeland A."/>
            <person name="Barry K.W."/>
            <person name="Cichocki N."/>
            <person name="Veneault-Fourrey C."/>
            <person name="LaButti K."/>
            <person name="Lindquist E.A."/>
            <person name="Lipzen A."/>
            <person name="Lundell T."/>
            <person name="Morin E."/>
            <person name="Murat C."/>
            <person name="Sun H."/>
            <person name="Tunlid A."/>
            <person name="Henrissat B."/>
            <person name="Grigoriev I.V."/>
            <person name="Hibbett D.S."/>
            <person name="Martin F."/>
            <person name="Nordberg H.P."/>
            <person name="Cantor M.N."/>
            <person name="Hua S.X."/>
        </authorList>
    </citation>
    <scope>NUCLEOTIDE SEQUENCE [LARGE SCALE GENOMIC DNA]</scope>
    <source>
        <strain evidence="2 3">Zn</strain>
    </source>
</reference>
<evidence type="ECO:0000256" key="1">
    <source>
        <dbReference type="SAM" id="MobiDB-lite"/>
    </source>
</evidence>
<dbReference type="InParanoid" id="A0A0C3HX10"/>
<name>A0A0C3HX10_OIDMZ</name>
<dbReference type="Proteomes" id="UP000054321">
    <property type="component" value="Unassembled WGS sequence"/>
</dbReference>
<sequence length="373" mass="42154">CNEVRPECANCHDYRQQCSFASDPPASSEKKLRCHETQPTSGLEMLPSQSRNTHEGFEIHVPLQMHSIPARKLLHHYSTTVYETLSTIPSQQKEWRTSVLHIAFQHSFLLRAVLAMSALHLAHVEGNMAAQFIREAAIHQQAALTEFRPLVNTLNFSPEILRSLFLSSCFLSMSAFGMPRIEGRFKLTGAANIEDFLTCANLVRGMTALLERWQESILHIGMGDLTHPGIQSETLLIIKSEPQAELIALSDLCTSCNAELCVEARLAYIQAVRILHEQFVHLARLPRSGYSRSPVLFALTWPAIIPQKYLDLLKVQKPQAIVILAYYGYYLYRLDFFWCFQGWGAHLVRTSISALGTTYEESLAWPRAVIELG</sequence>
<feature type="non-terminal residue" evidence="2">
    <location>
        <position position="1"/>
    </location>
</feature>
<evidence type="ECO:0008006" key="4">
    <source>
        <dbReference type="Google" id="ProtNLM"/>
    </source>
</evidence>
<evidence type="ECO:0000313" key="3">
    <source>
        <dbReference type="Proteomes" id="UP000054321"/>
    </source>
</evidence>
<dbReference type="PANTHER" id="PTHR47784:SF5">
    <property type="entry name" value="STEROL UPTAKE CONTROL PROTEIN 2"/>
    <property type="match status" value="1"/>
</dbReference>
<keyword evidence="3" id="KW-1185">Reference proteome</keyword>
<evidence type="ECO:0000313" key="2">
    <source>
        <dbReference type="EMBL" id="KIN06757.1"/>
    </source>
</evidence>
<dbReference type="EMBL" id="KN832870">
    <property type="protein sequence ID" value="KIN06757.1"/>
    <property type="molecule type" value="Genomic_DNA"/>
</dbReference>
<dbReference type="GO" id="GO:0001228">
    <property type="term" value="F:DNA-binding transcription activator activity, RNA polymerase II-specific"/>
    <property type="evidence" value="ECO:0007669"/>
    <property type="project" value="TreeGrafter"/>
</dbReference>
<gene>
    <name evidence="2" type="ORF">OIDMADRAFT_108403</name>
</gene>
<dbReference type="InterPro" id="IPR021858">
    <property type="entry name" value="Fun_TF"/>
</dbReference>
<dbReference type="AlphaFoldDB" id="A0A0C3HX10"/>
<accession>A0A0C3HX10</accession>
<dbReference type="OrthoDB" id="5386330at2759"/>
<dbReference type="HOGENOM" id="CLU_024934_5_2_1"/>
<organism evidence="2 3">
    <name type="scientific">Oidiodendron maius (strain Zn)</name>
    <dbReference type="NCBI Taxonomy" id="913774"/>
    <lineage>
        <taxon>Eukaryota</taxon>
        <taxon>Fungi</taxon>
        <taxon>Dikarya</taxon>
        <taxon>Ascomycota</taxon>
        <taxon>Pezizomycotina</taxon>
        <taxon>Leotiomycetes</taxon>
        <taxon>Leotiomycetes incertae sedis</taxon>
        <taxon>Myxotrichaceae</taxon>
        <taxon>Oidiodendron</taxon>
    </lineage>
</organism>
<reference evidence="3" key="2">
    <citation type="submission" date="2015-01" db="EMBL/GenBank/DDBJ databases">
        <title>Evolutionary Origins and Diversification of the Mycorrhizal Mutualists.</title>
        <authorList>
            <consortium name="DOE Joint Genome Institute"/>
            <consortium name="Mycorrhizal Genomics Consortium"/>
            <person name="Kohler A."/>
            <person name="Kuo A."/>
            <person name="Nagy L.G."/>
            <person name="Floudas D."/>
            <person name="Copeland A."/>
            <person name="Barry K.W."/>
            <person name="Cichocki N."/>
            <person name="Veneault-Fourrey C."/>
            <person name="LaButti K."/>
            <person name="Lindquist E.A."/>
            <person name="Lipzen A."/>
            <person name="Lundell T."/>
            <person name="Morin E."/>
            <person name="Murat C."/>
            <person name="Riley R."/>
            <person name="Ohm R."/>
            <person name="Sun H."/>
            <person name="Tunlid A."/>
            <person name="Henrissat B."/>
            <person name="Grigoriev I.V."/>
            <person name="Hibbett D.S."/>
            <person name="Martin F."/>
        </authorList>
    </citation>
    <scope>NUCLEOTIDE SEQUENCE [LARGE SCALE GENOMIC DNA]</scope>
    <source>
        <strain evidence="3">Zn</strain>
    </source>
</reference>
<feature type="compositionally biased region" description="Polar residues" evidence="1">
    <location>
        <begin position="37"/>
        <end position="48"/>
    </location>
</feature>
<protein>
    <recommendedName>
        <fullName evidence="4">Zn(2)-C6 fungal-type domain-containing protein</fullName>
    </recommendedName>
</protein>
<dbReference type="PANTHER" id="PTHR47784">
    <property type="entry name" value="STEROL UPTAKE CONTROL PROTEIN 2"/>
    <property type="match status" value="1"/>
</dbReference>
<feature type="region of interest" description="Disordered" evidence="1">
    <location>
        <begin position="22"/>
        <end position="48"/>
    </location>
</feature>
<dbReference type="InterPro" id="IPR053157">
    <property type="entry name" value="Sterol_Uptake_Regulator"/>
</dbReference>
<dbReference type="Pfam" id="PF11951">
    <property type="entry name" value="Fungal_trans_2"/>
    <property type="match status" value="1"/>
</dbReference>